<dbReference type="PANTHER" id="PTHR43157:SF31">
    <property type="entry name" value="PHOSPHATIDYLINOSITOL-GLYCAN BIOSYNTHESIS CLASS F PROTEIN"/>
    <property type="match status" value="1"/>
</dbReference>
<dbReference type="PRINTS" id="PR00081">
    <property type="entry name" value="GDHRDH"/>
</dbReference>
<dbReference type="SUPFAM" id="SSF82861">
    <property type="entry name" value="Mechanosensitive channel protein MscS (YggB), transmembrane region"/>
    <property type="match status" value="1"/>
</dbReference>
<dbReference type="SUPFAM" id="SSF50182">
    <property type="entry name" value="Sm-like ribonucleoproteins"/>
    <property type="match status" value="1"/>
</dbReference>
<keyword evidence="1" id="KW-0560">Oxidoreductase</keyword>
<evidence type="ECO:0000259" key="5">
    <source>
        <dbReference type="Pfam" id="PF07727"/>
    </source>
</evidence>
<evidence type="ECO:0000313" key="7">
    <source>
        <dbReference type="Proteomes" id="UP001189429"/>
    </source>
</evidence>
<evidence type="ECO:0000256" key="3">
    <source>
        <dbReference type="SAM" id="Phobius"/>
    </source>
</evidence>
<name>A0ABN9TKN3_9DINO</name>
<feature type="domain" description="Reverse transcriptase Ty1/copia-type" evidence="5">
    <location>
        <begin position="1006"/>
        <end position="1124"/>
    </location>
</feature>
<feature type="region of interest" description="Disordered" evidence="2">
    <location>
        <begin position="725"/>
        <end position="750"/>
    </location>
</feature>
<proteinExistence type="predicted"/>
<feature type="domain" description="Mechanosensitive ion channel MscS" evidence="4">
    <location>
        <begin position="2241"/>
        <end position="2303"/>
    </location>
</feature>
<dbReference type="EMBL" id="CAUYUJ010014829">
    <property type="protein sequence ID" value="CAK0846530.1"/>
    <property type="molecule type" value="Genomic_DNA"/>
</dbReference>
<feature type="region of interest" description="Disordered" evidence="2">
    <location>
        <begin position="1"/>
        <end position="57"/>
    </location>
</feature>
<dbReference type="PANTHER" id="PTHR43157">
    <property type="entry name" value="PHOSPHATIDYLINOSITOL-GLYCAN BIOSYNTHESIS CLASS F PROTEIN-RELATED"/>
    <property type="match status" value="1"/>
</dbReference>
<feature type="region of interest" description="Disordered" evidence="2">
    <location>
        <begin position="835"/>
        <end position="856"/>
    </location>
</feature>
<feature type="transmembrane region" description="Helical" evidence="3">
    <location>
        <begin position="2199"/>
        <end position="2217"/>
    </location>
</feature>
<feature type="compositionally biased region" description="Basic and acidic residues" evidence="2">
    <location>
        <begin position="736"/>
        <end position="745"/>
    </location>
</feature>
<feature type="region of interest" description="Disordered" evidence="2">
    <location>
        <begin position="1917"/>
        <end position="1948"/>
    </location>
</feature>
<evidence type="ECO:0000256" key="1">
    <source>
        <dbReference type="ARBA" id="ARBA00023002"/>
    </source>
</evidence>
<keyword evidence="3" id="KW-0812">Transmembrane</keyword>
<dbReference type="Gene3D" id="3.40.50.720">
    <property type="entry name" value="NAD(P)-binding Rossmann-like Domain"/>
    <property type="match status" value="1"/>
</dbReference>
<dbReference type="Pfam" id="PF00106">
    <property type="entry name" value="adh_short"/>
    <property type="match status" value="1"/>
</dbReference>
<feature type="region of interest" description="Disordered" evidence="2">
    <location>
        <begin position="159"/>
        <end position="224"/>
    </location>
</feature>
<comment type="caution">
    <text evidence="6">The sequence shown here is derived from an EMBL/GenBank/DDBJ whole genome shotgun (WGS) entry which is preliminary data.</text>
</comment>
<sequence>MPGAAAAASTPAADAPIDSNKHRNIKKDKDLDGGSGHRRGSGDRQRRQTGPERWGKRTIGEWMTLDRRALRLDWDRAESANEKDDRYTGKPCYGEHDTTRPLAWHANGYKVSYKCVRCELVMLHIPKHGATGRYRQRGALGPTVGKIKIEEITKEKVTKEKDSFEKAGESEEEETPCLGTDHMSKVDMMFDQMRDSTKRRTDPPTRRKKKESPQGGEPEGDDDVITFGVDVEYHKEEINLKVAEEREDAEIIRITRKDADLSTKHGLELAQNLAVKRLGADIWGSLPCTAVSALHSGYIGRQDGQYWIVKDNGGDVHFEWPRNCHGWKHFPELTEFFGELGMENVNFGGCQVGVVNTKGEPIYKPWTLWTSRKKLATALSGKRCPDPQGHGHAECCGKDATLSGKYPARMARIIWRNIVEPPKLMGLIEELRQEEALANDNKEMFDHERELELTSDEQQQWNDLPRLKQNELMKAAMRLHRNTGHRPQRVMIRILLRRGASATTIAAAKHIKCSPCIENQIPRPRPAAVLEPARDLWQVVGIDAKEIVGDDQIKRRYLVIVDEASKLTLAVKIFSVPAQESRNCTAKELLDAFRGEGVQVNPCAAQAHWQNGIAERAIKTVFECAKAMHRDHETDLEAAVHAAVEAHNAVEGVDGYSPSQWAFGRDKNWSGTLKKEDHLDVVKCTNQSYMENLSKRVLASKIIGLESPNKGEVISVDKEDVPMNEETYTPETTARAPEDGDKEDHWEEGEFEGFRSKPEKTTMERITVIRYEDGSEETVKDDNWNAHGKSTRSMGRRWTGRTYPFPIADKPEEIKVDQNDREVVHEKAKKTVVEQVPETHEDNEKDQPSMDDIESEKEVRMRTNFGPALRSYSAFFNDKIADGDQVDWGKLDWETFDVAAWAATEIQEDLEIPTWIDYIEVAFEAFDANSMNKFTRQPEQYITKAMKKGRSEASVKHMTDEQKSLMKGAKLVEVRDWIANDVLERPTYIEANDELAGEFGVPGGTAVRLKKAVYGLCQAPKSWYESVDTLMEQLGGQRCVSDPCVWVFSGKNKNVFGVVGTHVDDFLIAGDGGVRWREIEVKLQNAFRWTPWEEGSFKQTGLSVMQTASSEITIHQKEFIDNITEINIGQGRRKQRDQKLTDKEMTMLRGALGEIQWVATQTMPKYQAQCSIFQSSGPTATVETVFGIHKLIRQMKNDQGYKLKFESFEGEGVVVGWSDAAWANRPDGLSTGGCVTGIAPADILNGKRAPVGWVSHRSGKLQRVARSSLAAEVQALTVTEDELFMVRMMWAELNGFVSDAAMGTASESKTTQPMLEGVEQVRPRLCVDAKSIYDCLAKQVQMQSLAEERTALELMAFEKCINETQLIVRWCHSEANLADSLTKTTTWLQVVPQHSTAYDVAYAVGDLFEEPTRCAALRTETFNGRFRSVFPYEGTPRQRLAGFRAAQQGASATVMQNAFLQATLSMYLQQLSAAGRAVARPALPCHVVEQMVAAAERDGEQEIADAFAVARGFLLRAGAEPAPLLRGRFAEGRKSGIAFESAAAAVTLAQRKNSALPASLRRERPCQTQDAAYKLGFYLMRPWDGSALSQGHGMHYQPSMEGRNAVITGGTEGVGFQAVKWFHALGANVVLSGRTKASASAAAAMSHNATEGRGICVGFAMDLADFESVRSFASDAGEKLPELNYLVLNAGTSHDNKATAGPGEWITATGHNMVFAANHLGHFLLAALLVPSLKQGGTIVVVSSLTAWWGNPAALLQAKANPWKTATEREAARPYATSKLANLCFARSLRRKLDAKGIAVVAMTPGEVAIDTHRNDEMAHGVSEELGGDKLFESCFVTHPVPDFVYPYWFPAAVFGRSTSQEDSELRHRNMAYFHRPERLQTLDYNLHGSVGPECDLALQEELWKWSREALNLQAEYDTEPQDSPKHLSRTSPGGQHTEPGTSAYAPGRASLGAWADADVHDKCDAEQAGEMAEAPAGSGRRRRRALGVGLVVAWQVIGVNLYRLKCDITGECTPASSMLFAGTGVLLLVLRHWPASLVRPRQEAWRAFVVASIARGCPPWYKEHVSQTLAQWIDHSLSVLQNSLAVKLILVAVPSLLRSGRFFIPSIDGVLWLSQKGRIGIYHGVLGFTNQLVVVVAAILFGNMLLGLWHNLENVSVPGKDEATRDAAFPWKPIVWFIAARKSSKIRTSVMRLMLVDKVLACTIYCGMAVPVLHLLGLKIRTVLAVGGVGGLATGLALQNLVQNLISGILIYINSSVCEGLEVILQSEKVSGVVASVGWFNTVVNQYDGFRVVVPNRRIVDGVVVDKTRKCFRVAVEDIIVLMDDAPMLEQMVTAVHELLLSSPSVLQKSDIMLIRSKYKGHLKIYEPQFVLNGWSDYGAKFRLRAYFKATLSGDKFLAQKSELLLAVNTLIHEFGGKVGFPGVMTKHIGMSRGWPLPPQEEMSKETAAWRQAATVESMAVQVGIESAATR</sequence>
<feature type="compositionally biased region" description="Basic and acidic residues" evidence="2">
    <location>
        <begin position="835"/>
        <end position="848"/>
    </location>
</feature>
<dbReference type="InterPro" id="IPR011014">
    <property type="entry name" value="MscS_channel_TM-2"/>
</dbReference>
<evidence type="ECO:0000313" key="6">
    <source>
        <dbReference type="EMBL" id="CAK0846530.1"/>
    </source>
</evidence>
<dbReference type="SUPFAM" id="SSF51735">
    <property type="entry name" value="NAD(P)-binding Rossmann-fold domains"/>
    <property type="match status" value="1"/>
</dbReference>
<feature type="transmembrane region" description="Helical" evidence="3">
    <location>
        <begin position="2126"/>
        <end position="2150"/>
    </location>
</feature>
<evidence type="ECO:0000259" key="4">
    <source>
        <dbReference type="Pfam" id="PF00924"/>
    </source>
</evidence>
<keyword evidence="3" id="KW-1133">Transmembrane helix</keyword>
<organism evidence="6 7">
    <name type="scientific">Prorocentrum cordatum</name>
    <dbReference type="NCBI Taxonomy" id="2364126"/>
    <lineage>
        <taxon>Eukaryota</taxon>
        <taxon>Sar</taxon>
        <taxon>Alveolata</taxon>
        <taxon>Dinophyceae</taxon>
        <taxon>Prorocentrales</taxon>
        <taxon>Prorocentraceae</taxon>
        <taxon>Prorocentrum</taxon>
    </lineage>
</organism>
<dbReference type="Proteomes" id="UP001189429">
    <property type="component" value="Unassembled WGS sequence"/>
</dbReference>
<dbReference type="InterPro" id="IPR013103">
    <property type="entry name" value="RVT_2"/>
</dbReference>
<dbReference type="InterPro" id="IPR010920">
    <property type="entry name" value="LSM_dom_sf"/>
</dbReference>
<reference evidence="6" key="1">
    <citation type="submission" date="2023-10" db="EMBL/GenBank/DDBJ databases">
        <authorList>
            <person name="Chen Y."/>
            <person name="Shah S."/>
            <person name="Dougan E. K."/>
            <person name="Thang M."/>
            <person name="Chan C."/>
        </authorList>
    </citation>
    <scope>NUCLEOTIDE SEQUENCE [LARGE SCALE GENOMIC DNA]</scope>
</reference>
<accession>A0ABN9TKN3</accession>
<feature type="compositionally biased region" description="Polar residues" evidence="2">
    <location>
        <begin position="1930"/>
        <end position="1941"/>
    </location>
</feature>
<dbReference type="Pfam" id="PF07727">
    <property type="entry name" value="RVT_2"/>
    <property type="match status" value="1"/>
</dbReference>
<gene>
    <name evidence="6" type="ORF">PCOR1329_LOCUS40001</name>
</gene>
<feature type="compositionally biased region" description="Basic and acidic residues" evidence="2">
    <location>
        <begin position="40"/>
        <end position="57"/>
    </location>
</feature>
<evidence type="ECO:0000256" key="2">
    <source>
        <dbReference type="SAM" id="MobiDB-lite"/>
    </source>
</evidence>
<feature type="compositionally biased region" description="Basic and acidic residues" evidence="2">
    <location>
        <begin position="159"/>
        <end position="169"/>
    </location>
</feature>
<dbReference type="InterPro" id="IPR012337">
    <property type="entry name" value="RNaseH-like_sf"/>
</dbReference>
<dbReference type="InterPro" id="IPR002347">
    <property type="entry name" value="SDR_fam"/>
</dbReference>
<keyword evidence="3" id="KW-0472">Membrane</keyword>
<dbReference type="Gene3D" id="1.10.287.1260">
    <property type="match status" value="1"/>
</dbReference>
<dbReference type="Pfam" id="PF00924">
    <property type="entry name" value="MS_channel_2nd"/>
    <property type="match status" value="1"/>
</dbReference>
<dbReference type="InterPro" id="IPR036397">
    <property type="entry name" value="RNaseH_sf"/>
</dbReference>
<feature type="compositionally biased region" description="Basic and acidic residues" evidence="2">
    <location>
        <begin position="192"/>
        <end position="205"/>
    </location>
</feature>
<keyword evidence="7" id="KW-1185">Reference proteome</keyword>
<dbReference type="Gene3D" id="3.30.420.10">
    <property type="entry name" value="Ribonuclease H-like superfamily/Ribonuclease H"/>
    <property type="match status" value="1"/>
</dbReference>
<protein>
    <submittedName>
        <fullName evidence="6">Uncharacterized protein</fullName>
    </submittedName>
</protein>
<dbReference type="SUPFAM" id="SSF53098">
    <property type="entry name" value="Ribonuclease H-like"/>
    <property type="match status" value="1"/>
</dbReference>
<dbReference type="InterPro" id="IPR006685">
    <property type="entry name" value="MscS_channel_2nd"/>
</dbReference>
<dbReference type="InterPro" id="IPR036291">
    <property type="entry name" value="NAD(P)-bd_dom_sf"/>
</dbReference>
<feature type="compositionally biased region" description="Low complexity" evidence="2">
    <location>
        <begin position="1"/>
        <end position="16"/>
    </location>
</feature>